<keyword evidence="5" id="KW-0804">Transcription</keyword>
<dbReference type="PANTHER" id="PTHR47660:SF3">
    <property type="entry name" value="FINGER DOMAIN PROTEIN, PUTATIVE (AFU_ORTHOLOGUE AFUA_4G03310)-RELATED"/>
    <property type="match status" value="1"/>
</dbReference>
<dbReference type="InterPro" id="IPR036864">
    <property type="entry name" value="Zn2-C6_fun-type_DNA-bd_sf"/>
</dbReference>
<proteinExistence type="predicted"/>
<dbReference type="GO" id="GO:0003677">
    <property type="term" value="F:DNA binding"/>
    <property type="evidence" value="ECO:0007669"/>
    <property type="project" value="UniProtKB-KW"/>
</dbReference>
<protein>
    <recommendedName>
        <fullName evidence="8">Zn(2)-C6 fungal-type domain-containing protein</fullName>
    </recommendedName>
</protein>
<evidence type="ECO:0000256" key="1">
    <source>
        <dbReference type="ARBA" id="ARBA00022723"/>
    </source>
</evidence>
<keyword evidence="1" id="KW-0479">Metal-binding</keyword>
<feature type="domain" description="Zn(2)-C6 fungal-type" evidence="8">
    <location>
        <begin position="45"/>
        <end position="75"/>
    </location>
</feature>
<comment type="caution">
    <text evidence="9">The sequence shown here is derived from an EMBL/GenBank/DDBJ whole genome shotgun (WGS) entry which is preliminary data.</text>
</comment>
<accession>A0A9W9QQ51</accession>
<name>A0A9W9QQ51_PENBR</name>
<dbReference type="EMBL" id="JAPZBR010000008">
    <property type="protein sequence ID" value="KAJ5342212.1"/>
    <property type="molecule type" value="Genomic_DNA"/>
</dbReference>
<evidence type="ECO:0000256" key="7">
    <source>
        <dbReference type="SAM" id="MobiDB-lite"/>
    </source>
</evidence>
<keyword evidence="4" id="KW-0238">DNA-binding</keyword>
<organism evidence="9 10">
    <name type="scientific">Penicillium brevicompactum</name>
    <dbReference type="NCBI Taxonomy" id="5074"/>
    <lineage>
        <taxon>Eukaryota</taxon>
        <taxon>Fungi</taxon>
        <taxon>Dikarya</taxon>
        <taxon>Ascomycota</taxon>
        <taxon>Pezizomycotina</taxon>
        <taxon>Eurotiomycetes</taxon>
        <taxon>Eurotiomycetidae</taxon>
        <taxon>Eurotiales</taxon>
        <taxon>Aspergillaceae</taxon>
        <taxon>Penicillium</taxon>
    </lineage>
</organism>
<keyword evidence="6" id="KW-0539">Nucleus</keyword>
<dbReference type="Pfam" id="PF00172">
    <property type="entry name" value="Zn_clus"/>
    <property type="match status" value="1"/>
</dbReference>
<evidence type="ECO:0000256" key="3">
    <source>
        <dbReference type="ARBA" id="ARBA00023015"/>
    </source>
</evidence>
<feature type="compositionally biased region" description="Basic and acidic residues" evidence="7">
    <location>
        <begin position="85"/>
        <end position="98"/>
    </location>
</feature>
<dbReference type="SUPFAM" id="SSF57701">
    <property type="entry name" value="Zn2/Cys6 DNA-binding domain"/>
    <property type="match status" value="1"/>
</dbReference>
<evidence type="ECO:0000256" key="4">
    <source>
        <dbReference type="ARBA" id="ARBA00023125"/>
    </source>
</evidence>
<keyword evidence="3" id="KW-0805">Transcription regulation</keyword>
<dbReference type="Proteomes" id="UP001148299">
    <property type="component" value="Unassembled WGS sequence"/>
</dbReference>
<evidence type="ECO:0000256" key="2">
    <source>
        <dbReference type="ARBA" id="ARBA00022833"/>
    </source>
</evidence>
<dbReference type="InterPro" id="IPR001138">
    <property type="entry name" value="Zn2Cys6_DnaBD"/>
</dbReference>
<reference evidence="9" key="2">
    <citation type="journal article" date="2023" name="IMA Fungus">
        <title>Comparative genomic study of the Penicillium genus elucidates a diverse pangenome and 15 lateral gene transfer events.</title>
        <authorList>
            <person name="Petersen C."/>
            <person name="Sorensen T."/>
            <person name="Nielsen M.R."/>
            <person name="Sondergaard T.E."/>
            <person name="Sorensen J.L."/>
            <person name="Fitzpatrick D.A."/>
            <person name="Frisvad J.C."/>
            <person name="Nielsen K.L."/>
        </authorList>
    </citation>
    <scope>NUCLEOTIDE SEQUENCE</scope>
    <source>
        <strain evidence="9">IBT 35675</strain>
    </source>
</reference>
<dbReference type="AlphaFoldDB" id="A0A9W9QQ51"/>
<evidence type="ECO:0000313" key="10">
    <source>
        <dbReference type="Proteomes" id="UP001148299"/>
    </source>
</evidence>
<dbReference type="GO" id="GO:0000981">
    <property type="term" value="F:DNA-binding transcription factor activity, RNA polymerase II-specific"/>
    <property type="evidence" value="ECO:0007669"/>
    <property type="project" value="InterPro"/>
</dbReference>
<evidence type="ECO:0000256" key="6">
    <source>
        <dbReference type="ARBA" id="ARBA00023242"/>
    </source>
</evidence>
<reference evidence="9" key="1">
    <citation type="submission" date="2022-12" db="EMBL/GenBank/DDBJ databases">
        <authorList>
            <person name="Petersen C."/>
        </authorList>
    </citation>
    <scope>NUCLEOTIDE SEQUENCE</scope>
    <source>
        <strain evidence="9">IBT 35675</strain>
    </source>
</reference>
<keyword evidence="10" id="KW-1185">Reference proteome</keyword>
<dbReference type="GO" id="GO:0008270">
    <property type="term" value="F:zinc ion binding"/>
    <property type="evidence" value="ECO:0007669"/>
    <property type="project" value="InterPro"/>
</dbReference>
<dbReference type="Gene3D" id="4.10.240.10">
    <property type="entry name" value="Zn(2)-C6 fungal-type DNA-binding domain"/>
    <property type="match status" value="1"/>
</dbReference>
<feature type="region of interest" description="Disordered" evidence="7">
    <location>
        <begin position="84"/>
        <end position="107"/>
    </location>
</feature>
<evidence type="ECO:0000313" key="9">
    <source>
        <dbReference type="EMBL" id="KAJ5342212.1"/>
    </source>
</evidence>
<sequence length="462" mass="52366">MEDKNSEKRPGCPFCATHFSHRSSLIRHLKNNCNKAQPHTIRRKSCHQCVADKTRCNLKRPTCSRCSLKSIACQYPQTEASEAQELEHSSFVSDKEHAGPSTPQQSLNIITQDTPTIDPNLFDSFFTGLGPWDLTQESSSLALRSPNCTLSPDTFFLNESGDSSPPELVSNIIVSSDDIGIQQNTIPAALANHSMEFIFRVLRSWPRMLAEEFQTPPLFHPSQVGPNIKLPAPLANCVTLAKMWHGHCPGAEEIVRTTIMRELDSIVEQSEEKDEAILLAALQSVVMYTIILLSPTSGSKLQKSDHHIIFRKVELLVYQIVRTGLYLQEERTQTRPSWEAWIFVTSKRRAVLALYLLHWAYSVLHKVPCFDCRDLGFMPAPAAKALWQARTEQEWNTRYIHWLSRWNGQGYLQAEFGKIQPGVVMNARAEKWLEESDEFGFIMISIVNATEFDPPSLKTLSR</sequence>
<evidence type="ECO:0000256" key="5">
    <source>
        <dbReference type="ARBA" id="ARBA00023163"/>
    </source>
</evidence>
<gene>
    <name evidence="9" type="ORF">N7541_011336</name>
</gene>
<dbReference type="PROSITE" id="PS50048">
    <property type="entry name" value="ZN2_CY6_FUNGAL_2"/>
    <property type="match status" value="1"/>
</dbReference>
<keyword evidence="2" id="KW-0862">Zinc</keyword>
<dbReference type="PANTHER" id="PTHR47660">
    <property type="entry name" value="TRANSCRIPTION FACTOR WITH C2H2 AND ZN(2)-CYS(6) DNA BINDING DOMAIN (EUROFUNG)-RELATED-RELATED"/>
    <property type="match status" value="1"/>
</dbReference>
<dbReference type="CDD" id="cd00067">
    <property type="entry name" value="GAL4"/>
    <property type="match status" value="1"/>
</dbReference>
<evidence type="ECO:0000259" key="8">
    <source>
        <dbReference type="PROSITE" id="PS50048"/>
    </source>
</evidence>